<proteinExistence type="predicted"/>
<gene>
    <name evidence="1" type="ORF">HC356_03950</name>
</gene>
<evidence type="ECO:0000313" key="2">
    <source>
        <dbReference type="Proteomes" id="UP000515596"/>
    </source>
</evidence>
<name>A0A7G5CEB6_WOLPI</name>
<dbReference type="AlphaFoldDB" id="A0A7G5CEB6"/>
<dbReference type="Proteomes" id="UP000515596">
    <property type="component" value="Chromosome"/>
</dbReference>
<organism evidence="1 2">
    <name type="scientific">Wolbachia pipientis</name>
    <dbReference type="NCBI Taxonomy" id="955"/>
    <lineage>
        <taxon>Bacteria</taxon>
        <taxon>Pseudomonadati</taxon>
        <taxon>Pseudomonadota</taxon>
        <taxon>Alphaproteobacteria</taxon>
        <taxon>Rickettsiales</taxon>
        <taxon>Anaplasmataceae</taxon>
        <taxon>Wolbachieae</taxon>
        <taxon>Wolbachia</taxon>
    </lineage>
</organism>
<dbReference type="EMBL" id="CP050530">
    <property type="protein sequence ID" value="QMV47550.1"/>
    <property type="molecule type" value="Genomic_DNA"/>
</dbReference>
<sequence length="267" mass="30903">MSKKMVNALKAKVKESKYNNLRPTEETLNSGYEFVYESAHNFIINRKVIANDFINNLCSKHKNLIQQDKNGKKDYRLFAKAVFTEMFEYAGAKVPNDSIIEKLITDYSTFNNRSTYIMLVLSQNQALRPFELHIGNYSLFKPKRICMNCDDPNCLKFSFSVNEGVYNSDGVLVCNLHNSVKFKLKCKDGNVTYEDGKVLLTIPKELKNYKVNDKNLFDIIVEYFQKFCEKLDFKFETKVEHSLGKPLKVLNDVNASHDKNLNLNLNN</sequence>
<reference evidence="1 2" key="1">
    <citation type="journal article" date="2020" name="Mol. Biol. Evol.">
        <title>Life and death of selfish genes: comparative genomics reveals the dynamic evolution of cytoplasmic incompatibility.</title>
        <authorList>
            <person name="Martinez J."/>
            <person name="Klasson L."/>
            <person name="Welch J."/>
            <person name="Jiggins F.M."/>
        </authorList>
    </citation>
    <scope>NUCLEOTIDE SEQUENCE [LARGE SCALE GENOMIC DNA]</scope>
    <source>
        <strain evidence="1">WNik</strain>
    </source>
</reference>
<accession>A0A7G5CEB6</accession>
<protein>
    <submittedName>
        <fullName evidence="1">Uncharacterized protein</fullName>
    </submittedName>
</protein>
<evidence type="ECO:0000313" key="1">
    <source>
        <dbReference type="EMBL" id="QMV47550.1"/>
    </source>
</evidence>